<dbReference type="EMBL" id="JAFIMU010000002">
    <property type="protein sequence ID" value="MBN8226286.1"/>
    <property type="molecule type" value="Genomic_DNA"/>
</dbReference>
<organism evidence="1 2">
    <name type="scientific">Corallococcus macrosporus</name>
    <dbReference type="NCBI Taxonomy" id="35"/>
    <lineage>
        <taxon>Bacteria</taxon>
        <taxon>Pseudomonadati</taxon>
        <taxon>Myxococcota</taxon>
        <taxon>Myxococcia</taxon>
        <taxon>Myxococcales</taxon>
        <taxon>Cystobacterineae</taxon>
        <taxon>Myxococcaceae</taxon>
        <taxon>Corallococcus</taxon>
    </lineage>
</organism>
<comment type="caution">
    <text evidence="1">The sequence shown here is derived from an EMBL/GenBank/DDBJ whole genome shotgun (WGS) entry which is preliminary data.</text>
</comment>
<proteinExistence type="predicted"/>
<evidence type="ECO:0000313" key="2">
    <source>
        <dbReference type="Proteomes" id="UP000664052"/>
    </source>
</evidence>
<accession>A0ABS3D5T7</accession>
<evidence type="ECO:0000313" key="1">
    <source>
        <dbReference type="EMBL" id="MBN8226286.1"/>
    </source>
</evidence>
<evidence type="ECO:0008006" key="3">
    <source>
        <dbReference type="Google" id="ProtNLM"/>
    </source>
</evidence>
<dbReference type="Proteomes" id="UP000664052">
    <property type="component" value="Unassembled WGS sequence"/>
</dbReference>
<sequence>MHTLYQLADAEIRSCIADYLALAADTKGLTSVGQDAIDTPRKAVILLAGLNASPNNVSPAAAALEWERRRAVPFDVEAGITAGVYTNIRGAGIRFLQEIKEGTANFSHWSPDFIRSNPHTLPLLQHLAGIFSKAALKKQVGSLSDNSISLPAAKRLAAVLQTRVIPSEVREGEILKRLESTLEGIVRDLIGRVMLESIVESALKSANIPFKREEEYASLSGVVYDFRADFVVPDELSPKAFIEVRKSSSRHASLYAKDKMFSAINWKGRHREMLAILVVDGEWTTETLRVMARVFDYVVPLAHVNELAVSIAKYLEGDSTKLKWLINFKITPAS</sequence>
<keyword evidence="2" id="KW-1185">Reference proteome</keyword>
<protein>
    <recommendedName>
        <fullName evidence="3">Restriction endonuclease</fullName>
    </recommendedName>
</protein>
<name>A0ABS3D5T7_9BACT</name>
<dbReference type="RefSeq" id="WP_207048164.1">
    <property type="nucleotide sequence ID" value="NZ_JAFIMU010000002.1"/>
</dbReference>
<gene>
    <name evidence="1" type="ORF">JYK02_02055</name>
</gene>
<reference evidence="1 2" key="1">
    <citation type="submission" date="2021-02" db="EMBL/GenBank/DDBJ databases">
        <title>De Novo genome assembly of isolated myxobacteria.</title>
        <authorList>
            <person name="Stevens D.C."/>
        </authorList>
    </citation>
    <scope>NUCLEOTIDE SEQUENCE [LARGE SCALE GENOMIC DNA]</scope>
    <source>
        <strain evidence="1 2">ATCC 29039</strain>
    </source>
</reference>